<dbReference type="Proteomes" id="UP001499951">
    <property type="component" value="Unassembled WGS sequence"/>
</dbReference>
<reference evidence="3 4" key="1">
    <citation type="journal article" date="2019" name="Int. J. Syst. Evol. Microbiol.">
        <title>The Global Catalogue of Microorganisms (GCM) 10K type strain sequencing project: providing services to taxonomists for standard genome sequencing and annotation.</title>
        <authorList>
            <consortium name="The Broad Institute Genomics Platform"/>
            <consortium name="The Broad Institute Genome Sequencing Center for Infectious Disease"/>
            <person name="Wu L."/>
            <person name="Ma J."/>
        </authorList>
    </citation>
    <scope>NUCLEOTIDE SEQUENCE [LARGE SCALE GENOMIC DNA]</scope>
    <source>
        <strain evidence="3 4">JCM 15089</strain>
    </source>
</reference>
<comment type="caution">
    <text evidence="3">The sequence shown here is derived from an EMBL/GenBank/DDBJ whole genome shotgun (WGS) entry which is preliminary data.</text>
</comment>
<name>A0ABN1F9K7_9PROT</name>
<dbReference type="InterPro" id="IPR008523">
    <property type="entry name" value="DUF805"/>
</dbReference>
<dbReference type="PANTHER" id="PTHR34980:SF3">
    <property type="entry name" value="BLR8105 PROTEIN"/>
    <property type="match status" value="1"/>
</dbReference>
<gene>
    <name evidence="3" type="ORF">GCM10008942_37950</name>
</gene>
<keyword evidence="2" id="KW-1133">Transmembrane helix</keyword>
<evidence type="ECO:0000313" key="3">
    <source>
        <dbReference type="EMBL" id="GAA0585426.1"/>
    </source>
</evidence>
<feature type="region of interest" description="Disordered" evidence="1">
    <location>
        <begin position="162"/>
        <end position="188"/>
    </location>
</feature>
<dbReference type="Pfam" id="PF05656">
    <property type="entry name" value="DUF805"/>
    <property type="match status" value="1"/>
</dbReference>
<feature type="transmembrane region" description="Helical" evidence="2">
    <location>
        <begin position="20"/>
        <end position="38"/>
    </location>
</feature>
<feature type="transmembrane region" description="Helical" evidence="2">
    <location>
        <begin position="94"/>
        <end position="116"/>
    </location>
</feature>
<dbReference type="EMBL" id="BAAADD010000011">
    <property type="protein sequence ID" value="GAA0585426.1"/>
    <property type="molecule type" value="Genomic_DNA"/>
</dbReference>
<dbReference type="PANTHER" id="PTHR34980">
    <property type="entry name" value="INNER MEMBRANE PROTEIN-RELATED-RELATED"/>
    <property type="match status" value="1"/>
</dbReference>
<dbReference type="RefSeq" id="WP_166929323.1">
    <property type="nucleotide sequence ID" value="NZ_BAAADD010000011.1"/>
</dbReference>
<evidence type="ECO:0000313" key="4">
    <source>
        <dbReference type="Proteomes" id="UP001499951"/>
    </source>
</evidence>
<evidence type="ECO:0000256" key="1">
    <source>
        <dbReference type="SAM" id="MobiDB-lite"/>
    </source>
</evidence>
<protein>
    <recommendedName>
        <fullName evidence="5">DUF805 domain-containing protein</fullName>
    </recommendedName>
</protein>
<keyword evidence="4" id="KW-1185">Reference proteome</keyword>
<keyword evidence="2" id="KW-0472">Membrane</keyword>
<feature type="transmembrane region" description="Helical" evidence="2">
    <location>
        <begin position="128"/>
        <end position="152"/>
    </location>
</feature>
<accession>A0ABN1F9K7</accession>
<sequence length="188" mass="20276">MGAIRFLFSPHGRIGRLGMWLYGLISVFVPLAEGVVFPEADNATVLGRAASFVVYWPAASAPLFAFAATALDLVMLWVGLSITVKRLHDRGKGAGWLVLMWLAPYVAEYLALYRLGMITGSTSAPPALPAWLLIVTMVLGMIALWAFIELYVRRGEPGTNRFGPSPSAARQPETPVDARANASQSVGD</sequence>
<evidence type="ECO:0000256" key="2">
    <source>
        <dbReference type="SAM" id="Phobius"/>
    </source>
</evidence>
<organism evidence="3 4">
    <name type="scientific">Rhizomicrobium electricum</name>
    <dbReference type="NCBI Taxonomy" id="480070"/>
    <lineage>
        <taxon>Bacteria</taxon>
        <taxon>Pseudomonadati</taxon>
        <taxon>Pseudomonadota</taxon>
        <taxon>Alphaproteobacteria</taxon>
        <taxon>Micropepsales</taxon>
        <taxon>Micropepsaceae</taxon>
        <taxon>Rhizomicrobium</taxon>
    </lineage>
</organism>
<evidence type="ECO:0008006" key="5">
    <source>
        <dbReference type="Google" id="ProtNLM"/>
    </source>
</evidence>
<feature type="transmembrane region" description="Helical" evidence="2">
    <location>
        <begin position="58"/>
        <end position="82"/>
    </location>
</feature>
<keyword evidence="2" id="KW-0812">Transmembrane</keyword>
<proteinExistence type="predicted"/>